<keyword evidence="4" id="KW-0812">Transmembrane</keyword>
<dbReference type="Proteomes" id="UP000634647">
    <property type="component" value="Unassembled WGS sequence"/>
</dbReference>
<dbReference type="GO" id="GO:0016853">
    <property type="term" value="F:isomerase activity"/>
    <property type="evidence" value="ECO:0007669"/>
    <property type="project" value="UniProtKB-KW"/>
</dbReference>
<keyword evidence="3" id="KW-0676">Redox-active center</keyword>
<dbReference type="InterPro" id="IPR013740">
    <property type="entry name" value="Redoxin"/>
</dbReference>
<comment type="caution">
    <text evidence="6">The sequence shown here is derived from an EMBL/GenBank/DDBJ whole genome shotgun (WGS) entry which is preliminary data.</text>
</comment>
<keyword evidence="2" id="KW-0201">Cytochrome c-type biogenesis</keyword>
<gene>
    <name evidence="6" type="ORF">GCM10008024_28140</name>
    <name evidence="7" type="ORF">SAMN05444006_12723</name>
</gene>
<keyword evidence="8" id="KW-1185">Reference proteome</keyword>
<keyword evidence="4" id="KW-1133">Transmembrane helix</keyword>
<dbReference type="PROSITE" id="PS51352">
    <property type="entry name" value="THIOREDOXIN_2"/>
    <property type="match status" value="1"/>
</dbReference>
<dbReference type="EMBL" id="BNAB01000013">
    <property type="protein sequence ID" value="GHE03708.1"/>
    <property type="molecule type" value="Genomic_DNA"/>
</dbReference>
<dbReference type="InterPro" id="IPR050553">
    <property type="entry name" value="Thioredoxin_ResA/DsbE_sf"/>
</dbReference>
<dbReference type="RefSeq" id="WP_051645916.1">
    <property type="nucleotide sequence ID" value="NZ_BNAB01000013.1"/>
</dbReference>
<dbReference type="AlphaFoldDB" id="A0AAN4USU9"/>
<feature type="transmembrane region" description="Helical" evidence="4">
    <location>
        <begin position="50"/>
        <end position="69"/>
    </location>
</feature>
<keyword evidence="7" id="KW-0413">Isomerase</keyword>
<dbReference type="Pfam" id="PF08534">
    <property type="entry name" value="Redoxin"/>
    <property type="match status" value="1"/>
</dbReference>
<dbReference type="Proteomes" id="UP000199541">
    <property type="component" value="Unassembled WGS sequence"/>
</dbReference>
<dbReference type="GO" id="GO:0030313">
    <property type="term" value="C:cell envelope"/>
    <property type="evidence" value="ECO:0007669"/>
    <property type="project" value="UniProtKB-SubCell"/>
</dbReference>
<proteinExistence type="predicted"/>
<evidence type="ECO:0000256" key="2">
    <source>
        <dbReference type="ARBA" id="ARBA00022748"/>
    </source>
</evidence>
<feature type="transmembrane region" description="Helical" evidence="4">
    <location>
        <begin position="6"/>
        <end position="29"/>
    </location>
</feature>
<dbReference type="Pfam" id="PF01790">
    <property type="entry name" value="LGT"/>
    <property type="match status" value="1"/>
</dbReference>
<organism evidence="6 9">
    <name type="scientific">Allgaiera indica</name>
    <dbReference type="NCBI Taxonomy" id="765699"/>
    <lineage>
        <taxon>Bacteria</taxon>
        <taxon>Pseudomonadati</taxon>
        <taxon>Pseudomonadota</taxon>
        <taxon>Alphaproteobacteria</taxon>
        <taxon>Rhodobacterales</taxon>
        <taxon>Paracoccaceae</taxon>
        <taxon>Allgaiera</taxon>
    </lineage>
</organism>
<evidence type="ECO:0000256" key="4">
    <source>
        <dbReference type="SAM" id="Phobius"/>
    </source>
</evidence>
<evidence type="ECO:0000313" key="6">
    <source>
        <dbReference type="EMBL" id="GHE03708.1"/>
    </source>
</evidence>
<feature type="transmembrane region" description="Helical" evidence="4">
    <location>
        <begin position="89"/>
        <end position="108"/>
    </location>
</feature>
<reference evidence="6" key="3">
    <citation type="submission" date="2023-06" db="EMBL/GenBank/DDBJ databases">
        <authorList>
            <person name="Sun Q."/>
            <person name="Zhou Y."/>
        </authorList>
    </citation>
    <scope>NUCLEOTIDE SEQUENCE</scope>
    <source>
        <strain evidence="6">CGMCC 1.10859</strain>
    </source>
</reference>
<evidence type="ECO:0000259" key="5">
    <source>
        <dbReference type="PROSITE" id="PS51352"/>
    </source>
</evidence>
<dbReference type="SUPFAM" id="SSF52833">
    <property type="entry name" value="Thioredoxin-like"/>
    <property type="match status" value="1"/>
</dbReference>
<reference evidence="6" key="1">
    <citation type="journal article" date="2014" name="Int. J. Syst. Evol. Microbiol.">
        <title>Complete genome sequence of Corynebacterium casei LMG S-19264T (=DSM 44701T), isolated from a smear-ripened cheese.</title>
        <authorList>
            <consortium name="US DOE Joint Genome Institute (JGI-PGF)"/>
            <person name="Walter F."/>
            <person name="Albersmeier A."/>
            <person name="Kalinowski J."/>
            <person name="Ruckert C."/>
        </authorList>
    </citation>
    <scope>NUCLEOTIDE SEQUENCE</scope>
    <source>
        <strain evidence="6">CGMCC 1.10859</strain>
    </source>
</reference>
<dbReference type="InterPro" id="IPR017937">
    <property type="entry name" value="Thioredoxin_CS"/>
</dbReference>
<accession>A0AAN4USU9</accession>
<dbReference type="GO" id="GO:0008961">
    <property type="term" value="F:phosphatidylglycerol-prolipoprotein diacylglyceryl transferase activity"/>
    <property type="evidence" value="ECO:0007669"/>
    <property type="project" value="InterPro"/>
</dbReference>
<dbReference type="GO" id="GO:0005886">
    <property type="term" value="C:plasma membrane"/>
    <property type="evidence" value="ECO:0007669"/>
    <property type="project" value="InterPro"/>
</dbReference>
<evidence type="ECO:0000256" key="1">
    <source>
        <dbReference type="ARBA" id="ARBA00004196"/>
    </source>
</evidence>
<dbReference type="PANTHER" id="PTHR42852:SF18">
    <property type="entry name" value="CHROMOSOME UNDETERMINED SCAFFOLD_47, WHOLE GENOME SHOTGUN SEQUENCE"/>
    <property type="match status" value="1"/>
</dbReference>
<dbReference type="CDD" id="cd02966">
    <property type="entry name" value="TlpA_like_family"/>
    <property type="match status" value="1"/>
</dbReference>
<dbReference type="GO" id="GO:0042158">
    <property type="term" value="P:lipoprotein biosynthetic process"/>
    <property type="evidence" value="ECO:0007669"/>
    <property type="project" value="InterPro"/>
</dbReference>
<dbReference type="InterPro" id="IPR001640">
    <property type="entry name" value="Lgt"/>
</dbReference>
<protein>
    <submittedName>
        <fullName evidence="7">Thiol-disulfide isomerase or thioredoxin</fullName>
    </submittedName>
    <submittedName>
        <fullName evidence="6">Thiol:disulfide interchange protein</fullName>
    </submittedName>
</protein>
<evidence type="ECO:0000313" key="8">
    <source>
        <dbReference type="Proteomes" id="UP000199541"/>
    </source>
</evidence>
<dbReference type="EMBL" id="FNOB01000027">
    <property type="protein sequence ID" value="SDX74113.1"/>
    <property type="molecule type" value="Genomic_DNA"/>
</dbReference>
<evidence type="ECO:0000313" key="9">
    <source>
        <dbReference type="Proteomes" id="UP000634647"/>
    </source>
</evidence>
<dbReference type="Gene3D" id="3.40.30.10">
    <property type="entry name" value="Glutaredoxin"/>
    <property type="match status" value="1"/>
</dbReference>
<evidence type="ECO:0000313" key="7">
    <source>
        <dbReference type="EMBL" id="SDX74113.1"/>
    </source>
</evidence>
<dbReference type="InterPro" id="IPR036249">
    <property type="entry name" value="Thioredoxin-like_sf"/>
</dbReference>
<keyword evidence="4" id="KW-0472">Membrane</keyword>
<feature type="domain" description="Thioredoxin" evidence="5">
    <location>
        <begin position="134"/>
        <end position="279"/>
    </location>
</feature>
<sequence length="281" mass="29552">MTGISLGPFVLAGGRLAALIALAAFLLAIEGIGWWRRRRGTGGADGFGRWPTLVVLGWILGARAGYVVANWPAFAAAPADIVKLWQGGFSTQTGLTAAILTIAAAAFLRPRALLPLAVSAAVAGLASGATMLVLSAPQPVTATTLAPGPFAALDGHSAPLADPPGRPVVVNLWASWCGPCRREMPMLQQIAAQTPGVEFRFVNQGESPATIQRFLTQEHLSGADVRLDPRRSLMVRYLSLGLPATLFFRADGTLVQGSIGEISRAETLRQIRILETAANND</sequence>
<reference evidence="7 8" key="2">
    <citation type="submission" date="2016-10" db="EMBL/GenBank/DDBJ databases">
        <authorList>
            <person name="Varghese N."/>
            <person name="Submissions S."/>
        </authorList>
    </citation>
    <scope>NUCLEOTIDE SEQUENCE [LARGE SCALE GENOMIC DNA]</scope>
    <source>
        <strain evidence="7 8">DSM 24802</strain>
    </source>
</reference>
<evidence type="ECO:0000256" key="3">
    <source>
        <dbReference type="ARBA" id="ARBA00023284"/>
    </source>
</evidence>
<dbReference type="InterPro" id="IPR013766">
    <property type="entry name" value="Thioredoxin_domain"/>
</dbReference>
<dbReference type="GO" id="GO:0017004">
    <property type="term" value="P:cytochrome complex assembly"/>
    <property type="evidence" value="ECO:0007669"/>
    <property type="project" value="UniProtKB-KW"/>
</dbReference>
<comment type="subcellular location">
    <subcellularLocation>
        <location evidence="1">Cell envelope</location>
    </subcellularLocation>
</comment>
<dbReference type="GO" id="GO:0015036">
    <property type="term" value="F:disulfide oxidoreductase activity"/>
    <property type="evidence" value="ECO:0007669"/>
    <property type="project" value="UniProtKB-ARBA"/>
</dbReference>
<feature type="transmembrane region" description="Helical" evidence="4">
    <location>
        <begin position="113"/>
        <end position="134"/>
    </location>
</feature>
<dbReference type="PANTHER" id="PTHR42852">
    <property type="entry name" value="THIOL:DISULFIDE INTERCHANGE PROTEIN DSBE"/>
    <property type="match status" value="1"/>
</dbReference>
<dbReference type="PROSITE" id="PS00194">
    <property type="entry name" value="THIOREDOXIN_1"/>
    <property type="match status" value="1"/>
</dbReference>
<name>A0AAN4USU9_9RHOB</name>